<protein>
    <recommendedName>
        <fullName evidence="3">Ribosomal protein S14</fullName>
    </recommendedName>
</protein>
<dbReference type="Proteomes" id="UP001151760">
    <property type="component" value="Unassembled WGS sequence"/>
</dbReference>
<proteinExistence type="predicted"/>
<name>A0ABQ5B4Q3_9ASTR</name>
<gene>
    <name evidence="1" type="ORF">Tco_0856286</name>
</gene>
<comment type="caution">
    <text evidence="1">The sequence shown here is derived from an EMBL/GenBank/DDBJ whole genome shotgun (WGS) entry which is preliminary data.</text>
</comment>
<reference evidence="1" key="2">
    <citation type="submission" date="2022-01" db="EMBL/GenBank/DDBJ databases">
        <authorList>
            <person name="Yamashiro T."/>
            <person name="Shiraishi A."/>
            <person name="Satake H."/>
            <person name="Nakayama K."/>
        </authorList>
    </citation>
    <scope>NUCLEOTIDE SEQUENCE</scope>
</reference>
<evidence type="ECO:0000313" key="1">
    <source>
        <dbReference type="EMBL" id="GJT09244.1"/>
    </source>
</evidence>
<reference evidence="1" key="1">
    <citation type="journal article" date="2022" name="Int. J. Mol. Sci.">
        <title>Draft Genome of Tanacetum Coccineum: Genomic Comparison of Closely Related Tanacetum-Family Plants.</title>
        <authorList>
            <person name="Yamashiro T."/>
            <person name="Shiraishi A."/>
            <person name="Nakayama K."/>
            <person name="Satake H."/>
        </authorList>
    </citation>
    <scope>NUCLEOTIDE SEQUENCE</scope>
</reference>
<dbReference type="EMBL" id="BQNB010012893">
    <property type="protein sequence ID" value="GJT09244.1"/>
    <property type="molecule type" value="Genomic_DNA"/>
</dbReference>
<organism evidence="1 2">
    <name type="scientific">Tanacetum coccineum</name>
    <dbReference type="NCBI Taxonomy" id="301880"/>
    <lineage>
        <taxon>Eukaryota</taxon>
        <taxon>Viridiplantae</taxon>
        <taxon>Streptophyta</taxon>
        <taxon>Embryophyta</taxon>
        <taxon>Tracheophyta</taxon>
        <taxon>Spermatophyta</taxon>
        <taxon>Magnoliopsida</taxon>
        <taxon>eudicotyledons</taxon>
        <taxon>Gunneridae</taxon>
        <taxon>Pentapetalae</taxon>
        <taxon>asterids</taxon>
        <taxon>campanulids</taxon>
        <taxon>Asterales</taxon>
        <taxon>Asteraceae</taxon>
        <taxon>Asteroideae</taxon>
        <taxon>Anthemideae</taxon>
        <taxon>Anthemidinae</taxon>
        <taxon>Tanacetum</taxon>
    </lineage>
</organism>
<keyword evidence="2" id="KW-1185">Reference proteome</keyword>
<sequence length="86" mass="10328">MGCHILSPLKELRPQSLKRSIRRRFRISKKVRVLQWSGACRRFGFHPTEWQEFRRIITLLGSRRETYYGICLVVPGVQVDKRRFLL</sequence>
<evidence type="ECO:0008006" key="3">
    <source>
        <dbReference type="Google" id="ProtNLM"/>
    </source>
</evidence>
<evidence type="ECO:0000313" key="2">
    <source>
        <dbReference type="Proteomes" id="UP001151760"/>
    </source>
</evidence>
<accession>A0ABQ5B4Q3</accession>